<evidence type="ECO:0000313" key="2">
    <source>
        <dbReference type="EMBL" id="QDV04827.1"/>
    </source>
</evidence>
<evidence type="ECO:0000313" key="3">
    <source>
        <dbReference type="Proteomes" id="UP000320390"/>
    </source>
</evidence>
<protein>
    <submittedName>
        <fullName evidence="2">Uncharacterized protein</fullName>
    </submittedName>
</protein>
<keyword evidence="1" id="KW-0732">Signal</keyword>
<name>A0A518EL59_9BACT</name>
<proteinExistence type="predicted"/>
<reference evidence="2 3" key="1">
    <citation type="submission" date="2019-02" db="EMBL/GenBank/DDBJ databases">
        <title>Deep-cultivation of Planctomycetes and their phenomic and genomic characterization uncovers novel biology.</title>
        <authorList>
            <person name="Wiegand S."/>
            <person name="Jogler M."/>
            <person name="Boedeker C."/>
            <person name="Pinto D."/>
            <person name="Vollmers J."/>
            <person name="Rivas-Marin E."/>
            <person name="Kohn T."/>
            <person name="Peeters S.H."/>
            <person name="Heuer A."/>
            <person name="Rast P."/>
            <person name="Oberbeckmann S."/>
            <person name="Bunk B."/>
            <person name="Jeske O."/>
            <person name="Meyerdierks A."/>
            <person name="Storesund J.E."/>
            <person name="Kallscheuer N."/>
            <person name="Luecker S."/>
            <person name="Lage O.M."/>
            <person name="Pohl T."/>
            <person name="Merkel B.J."/>
            <person name="Hornburger P."/>
            <person name="Mueller R.-W."/>
            <person name="Bruemmer F."/>
            <person name="Labrenz M."/>
            <person name="Spormann A.M."/>
            <person name="Op den Camp H."/>
            <person name="Overmann J."/>
            <person name="Amann R."/>
            <person name="Jetten M.S.M."/>
            <person name="Mascher T."/>
            <person name="Medema M.H."/>
            <person name="Devos D.P."/>
            <person name="Kaster A.-K."/>
            <person name="Ovreas L."/>
            <person name="Rohde M."/>
            <person name="Galperin M.Y."/>
            <person name="Jogler C."/>
        </authorList>
    </citation>
    <scope>NUCLEOTIDE SEQUENCE [LARGE SCALE GENOMIC DNA]</scope>
    <source>
        <strain evidence="2 3">Poly30</strain>
    </source>
</reference>
<dbReference type="Proteomes" id="UP000320390">
    <property type="component" value="Chromosome"/>
</dbReference>
<keyword evidence="3" id="KW-1185">Reference proteome</keyword>
<accession>A0A518EL59</accession>
<dbReference type="Gene3D" id="2.60.120.380">
    <property type="match status" value="2"/>
</dbReference>
<gene>
    <name evidence="2" type="ORF">Poly30_03210</name>
</gene>
<organism evidence="2 3">
    <name type="scientific">Saltatorellus ferox</name>
    <dbReference type="NCBI Taxonomy" id="2528018"/>
    <lineage>
        <taxon>Bacteria</taxon>
        <taxon>Pseudomonadati</taxon>
        <taxon>Planctomycetota</taxon>
        <taxon>Planctomycetia</taxon>
        <taxon>Planctomycetia incertae sedis</taxon>
        <taxon>Saltatorellus</taxon>
    </lineage>
</organism>
<feature type="signal peptide" evidence="1">
    <location>
        <begin position="1"/>
        <end position="26"/>
    </location>
</feature>
<evidence type="ECO:0000256" key="1">
    <source>
        <dbReference type="SAM" id="SignalP"/>
    </source>
</evidence>
<sequence precursor="true">MVSTRILSAGFAVALAATTLSSPVLAQDAFEPNDDCVAPPLITIGTTGSLTAGPDDDYFAVAIPANADVTINAMDGAGNSLDVELWESGCGSSLASATAAPLSYFDCGGTAREVIVQVKGAGLTDEPYTLEVAAAEIVDDMLEDNDTCSSGSLVALQSFTMPGLVVTGCDEDYYVGRLQNAGVEIQIDVLFSHAQGDLDIELWNLGCTTLLASSTSVTDNESLRYMNTTAPSMPEAIVVRVFMKNGEGFADYSLTACFGNNVLPTIGNQVCSAVPNSTARPATLCARGSDVATDNGVFLYVVDLPTSSVGYFITSPVFKLALNPGGSLGNLCLDVPGRYNYDALFTGGGNAVFYQPDLTNTPIGGGGFGAVMAGETRLWQLWHRDSVGGMAVSNFSTALGITFQ</sequence>
<dbReference type="RefSeq" id="WP_145194270.1">
    <property type="nucleotide sequence ID" value="NZ_CP036434.1"/>
</dbReference>
<dbReference type="OrthoDB" id="288350at2"/>
<feature type="chain" id="PRO_5021756220" evidence="1">
    <location>
        <begin position="27"/>
        <end position="404"/>
    </location>
</feature>
<dbReference type="AlphaFoldDB" id="A0A518EL59"/>
<dbReference type="EMBL" id="CP036434">
    <property type="protein sequence ID" value="QDV04827.1"/>
    <property type="molecule type" value="Genomic_DNA"/>
</dbReference>